<dbReference type="Proteomes" id="UP000295783">
    <property type="component" value="Unassembled WGS sequence"/>
</dbReference>
<accession>A0A4R6WQI5</accession>
<keyword evidence="1" id="KW-0460">Magnesium</keyword>
<feature type="domain" description="MobA-like NTP transferase" evidence="2">
    <location>
        <begin position="22"/>
        <end position="137"/>
    </location>
</feature>
<dbReference type="AlphaFoldDB" id="A0A4R6WQI5"/>
<dbReference type="InterPro" id="IPR025877">
    <property type="entry name" value="MobA-like_NTP_Trfase"/>
</dbReference>
<evidence type="ECO:0000256" key="1">
    <source>
        <dbReference type="ARBA" id="ARBA00022842"/>
    </source>
</evidence>
<keyword evidence="4" id="KW-1185">Reference proteome</keyword>
<comment type="caution">
    <text evidence="3">The sequence shown here is derived from an EMBL/GenBank/DDBJ whole genome shotgun (WGS) entry which is preliminary data.</text>
</comment>
<protein>
    <submittedName>
        <fullName evidence="3">MobA-like NTP transferase protein</fullName>
    </submittedName>
</protein>
<sequence length="266" mass="28682">MSIACNALVLAGNRREGDSVAQMAGVSHKAIAAINGVPMLLRLYRTLSAVPGIGAVHVCIDDAALLDHIPGLADARDAGRLRIIPPAESPAASLARSLDEIGLDLPLLVTTADHPLLSVAMVEHILGQAPADCDLAVGLADAAIVSAAYPGAIRTFYRFGKLRVSGCNLFLARTGRARDVALFWRRMERHRKKPLRLIWEIGPLALFRVALGNLGLEDAFAHVSRLARARIRPVLLPFPEAPIDVDKPADFELVSEILRRRETAPQ</sequence>
<dbReference type="EMBL" id="SNYW01000009">
    <property type="protein sequence ID" value="TDQ81454.1"/>
    <property type="molecule type" value="Genomic_DNA"/>
</dbReference>
<dbReference type="Pfam" id="PF12804">
    <property type="entry name" value="NTP_transf_3"/>
    <property type="match status" value="1"/>
</dbReference>
<keyword evidence="3" id="KW-0808">Transferase</keyword>
<evidence type="ECO:0000259" key="2">
    <source>
        <dbReference type="Pfam" id="PF12804"/>
    </source>
</evidence>
<dbReference type="InterPro" id="IPR029044">
    <property type="entry name" value="Nucleotide-diphossugar_trans"/>
</dbReference>
<dbReference type="GO" id="GO:0016779">
    <property type="term" value="F:nucleotidyltransferase activity"/>
    <property type="evidence" value="ECO:0007669"/>
    <property type="project" value="UniProtKB-ARBA"/>
</dbReference>
<dbReference type="SUPFAM" id="SSF53448">
    <property type="entry name" value="Nucleotide-diphospho-sugar transferases"/>
    <property type="match status" value="1"/>
</dbReference>
<organism evidence="3 4">
    <name type="scientific">Dongia mobilis</name>
    <dbReference type="NCBI Taxonomy" id="578943"/>
    <lineage>
        <taxon>Bacteria</taxon>
        <taxon>Pseudomonadati</taxon>
        <taxon>Pseudomonadota</taxon>
        <taxon>Alphaproteobacteria</taxon>
        <taxon>Rhodospirillales</taxon>
        <taxon>Dongiaceae</taxon>
        <taxon>Dongia</taxon>
    </lineage>
</organism>
<dbReference type="RefSeq" id="WP_133614008.1">
    <property type="nucleotide sequence ID" value="NZ_SNYW01000009.1"/>
</dbReference>
<gene>
    <name evidence="3" type="ORF">A8950_2522</name>
</gene>
<reference evidence="3 4" key="1">
    <citation type="submission" date="2019-03" db="EMBL/GenBank/DDBJ databases">
        <title>Genomic Encyclopedia of Type Strains, Phase III (KMG-III): the genomes of soil and plant-associated and newly described type strains.</title>
        <authorList>
            <person name="Whitman W."/>
        </authorList>
    </citation>
    <scope>NUCLEOTIDE SEQUENCE [LARGE SCALE GENOMIC DNA]</scope>
    <source>
        <strain evidence="3 4">CGMCC 1.7660</strain>
    </source>
</reference>
<dbReference type="Gene3D" id="3.90.550.10">
    <property type="entry name" value="Spore Coat Polysaccharide Biosynthesis Protein SpsA, Chain A"/>
    <property type="match status" value="1"/>
</dbReference>
<evidence type="ECO:0000313" key="3">
    <source>
        <dbReference type="EMBL" id="TDQ81454.1"/>
    </source>
</evidence>
<evidence type="ECO:0000313" key="4">
    <source>
        <dbReference type="Proteomes" id="UP000295783"/>
    </source>
</evidence>
<proteinExistence type="predicted"/>
<dbReference type="OrthoDB" id="159246at2"/>
<name>A0A4R6WQI5_9PROT</name>